<dbReference type="Proteomes" id="UP000004994">
    <property type="component" value="Chromosome 2"/>
</dbReference>
<dbReference type="AlphaFoldDB" id="A0A3Q7EYQ8"/>
<dbReference type="Gene3D" id="2.40.330.10">
    <property type="entry name" value="DNA-binding pseudobarrel domain"/>
    <property type="match status" value="1"/>
</dbReference>
<comment type="subcellular location">
    <subcellularLocation>
        <location evidence="1">Nucleus</location>
    </subcellularLocation>
</comment>
<dbReference type="SUPFAM" id="SSF101936">
    <property type="entry name" value="DNA-binding pseudobarrel domain"/>
    <property type="match status" value="1"/>
</dbReference>
<dbReference type="GO" id="GO:0005634">
    <property type="term" value="C:nucleus"/>
    <property type="evidence" value="ECO:0007669"/>
    <property type="project" value="UniProtKB-SubCell"/>
</dbReference>
<keyword evidence="7" id="KW-1185">Reference proteome</keyword>
<name>A0A3Q7EYQ8_SOLLC</name>
<evidence type="ECO:0000256" key="1">
    <source>
        <dbReference type="ARBA" id="ARBA00004123"/>
    </source>
</evidence>
<evidence type="ECO:0000313" key="7">
    <source>
        <dbReference type="Proteomes" id="UP000004994"/>
    </source>
</evidence>
<dbReference type="GO" id="GO:0003677">
    <property type="term" value="F:DNA binding"/>
    <property type="evidence" value="ECO:0007669"/>
    <property type="project" value="UniProtKB-KW"/>
</dbReference>
<accession>A0A3Q7EYQ8</accession>
<dbReference type="InParanoid" id="A0A3Q7EYQ8"/>
<organism evidence="6">
    <name type="scientific">Solanum lycopersicum</name>
    <name type="common">Tomato</name>
    <name type="synonym">Lycopersicon esculentum</name>
    <dbReference type="NCBI Taxonomy" id="4081"/>
    <lineage>
        <taxon>Eukaryota</taxon>
        <taxon>Viridiplantae</taxon>
        <taxon>Streptophyta</taxon>
        <taxon>Embryophyta</taxon>
        <taxon>Tracheophyta</taxon>
        <taxon>Spermatophyta</taxon>
        <taxon>Magnoliopsida</taxon>
        <taxon>eudicotyledons</taxon>
        <taxon>Gunneridae</taxon>
        <taxon>Pentapetalae</taxon>
        <taxon>asterids</taxon>
        <taxon>lamiids</taxon>
        <taxon>Solanales</taxon>
        <taxon>Solanaceae</taxon>
        <taxon>Solanoideae</taxon>
        <taxon>Solaneae</taxon>
        <taxon>Solanum</taxon>
        <taxon>Solanum subgen. Lycopersicon</taxon>
    </lineage>
</organism>
<evidence type="ECO:0000256" key="2">
    <source>
        <dbReference type="ARBA" id="ARBA00023015"/>
    </source>
</evidence>
<evidence type="ECO:0000256" key="5">
    <source>
        <dbReference type="ARBA" id="ARBA00023242"/>
    </source>
</evidence>
<evidence type="ECO:0000313" key="6">
    <source>
        <dbReference type="EnsemblPlants" id="Solyc02g062875.1.1"/>
    </source>
</evidence>
<dbReference type="STRING" id="4081.A0A3Q7EYQ8"/>
<sequence>MKFDVFIFDSVYVADRWEKFSGDNCLNEGDRILFEIVTNEEIPIWRFRVISNVETPIRKFQVV</sequence>
<proteinExistence type="predicted"/>
<keyword evidence="2" id="KW-0805">Transcription regulation</keyword>
<evidence type="ECO:0008006" key="8">
    <source>
        <dbReference type="Google" id="ProtNLM"/>
    </source>
</evidence>
<keyword evidence="5" id="KW-0539">Nucleus</keyword>
<evidence type="ECO:0000256" key="4">
    <source>
        <dbReference type="ARBA" id="ARBA00023163"/>
    </source>
</evidence>
<protein>
    <recommendedName>
        <fullName evidence="8">TF-B3 domain-containing protein</fullName>
    </recommendedName>
</protein>
<reference evidence="6" key="2">
    <citation type="submission" date="2019-01" db="UniProtKB">
        <authorList>
            <consortium name="EnsemblPlants"/>
        </authorList>
    </citation>
    <scope>IDENTIFICATION</scope>
    <source>
        <strain evidence="6">cv. Heinz 1706</strain>
    </source>
</reference>
<evidence type="ECO:0000256" key="3">
    <source>
        <dbReference type="ARBA" id="ARBA00023125"/>
    </source>
</evidence>
<keyword evidence="4" id="KW-0804">Transcription</keyword>
<reference evidence="6" key="1">
    <citation type="journal article" date="2012" name="Nature">
        <title>The tomato genome sequence provides insights into fleshy fruit evolution.</title>
        <authorList>
            <consortium name="Tomato Genome Consortium"/>
        </authorList>
    </citation>
    <scope>NUCLEOTIDE SEQUENCE [LARGE SCALE GENOMIC DNA]</scope>
    <source>
        <strain evidence="6">cv. Heinz 1706</strain>
    </source>
</reference>
<dbReference type="InterPro" id="IPR015300">
    <property type="entry name" value="DNA-bd_pseudobarrel_sf"/>
</dbReference>
<dbReference type="EnsemblPlants" id="Solyc02g062875.1.1">
    <property type="protein sequence ID" value="Solyc02g062875.1.1"/>
    <property type="gene ID" value="Solyc02g062875.1"/>
</dbReference>
<keyword evidence="3" id="KW-0238">DNA-binding</keyword>
<dbReference type="Gramene" id="Solyc02g062875.1.1">
    <property type="protein sequence ID" value="Solyc02g062875.1.1"/>
    <property type="gene ID" value="Solyc02g062875.1"/>
</dbReference>